<dbReference type="Proteomes" id="UP001500689">
    <property type="component" value="Unassembled WGS sequence"/>
</dbReference>
<gene>
    <name evidence="1" type="ORF">GCM10022222_66710</name>
</gene>
<dbReference type="RefSeq" id="WP_344867062.1">
    <property type="nucleotide sequence ID" value="NZ_BAAAZN010000018.1"/>
</dbReference>
<proteinExistence type="predicted"/>
<reference evidence="2" key="1">
    <citation type="journal article" date="2019" name="Int. J. Syst. Evol. Microbiol.">
        <title>The Global Catalogue of Microorganisms (GCM) 10K type strain sequencing project: providing services to taxonomists for standard genome sequencing and annotation.</title>
        <authorList>
            <consortium name="The Broad Institute Genomics Platform"/>
            <consortium name="The Broad Institute Genome Sequencing Center for Infectious Disease"/>
            <person name="Wu L."/>
            <person name="Ma J."/>
        </authorList>
    </citation>
    <scope>NUCLEOTIDE SEQUENCE [LARGE SCALE GENOMIC DNA]</scope>
    <source>
        <strain evidence="2">JCM 16898</strain>
    </source>
</reference>
<accession>A0ABP6XV32</accession>
<protein>
    <submittedName>
        <fullName evidence="1">Uncharacterized protein</fullName>
    </submittedName>
</protein>
<evidence type="ECO:0000313" key="1">
    <source>
        <dbReference type="EMBL" id="GAA3573085.1"/>
    </source>
</evidence>
<dbReference type="EMBL" id="BAAAZN010000018">
    <property type="protein sequence ID" value="GAA3573085.1"/>
    <property type="molecule type" value="Genomic_DNA"/>
</dbReference>
<keyword evidence="2" id="KW-1185">Reference proteome</keyword>
<comment type="caution">
    <text evidence="1">The sequence shown here is derived from an EMBL/GenBank/DDBJ whole genome shotgun (WGS) entry which is preliminary data.</text>
</comment>
<sequence>MVHDSGSVVRADYLSRQRYALAQAMRQGRGKRSYQLAEHLAAEGGVHRSDVLAATTLLLACRAVREGDSEATKRFTRRLRRLDKGSVELVHQLMWLEAGREQGWLPRAQYDALLAYARRENRFDLARRAGSIQAREAAPSGWWADLEQRLGPWN</sequence>
<evidence type="ECO:0000313" key="2">
    <source>
        <dbReference type="Proteomes" id="UP001500689"/>
    </source>
</evidence>
<organism evidence="1 2">
    <name type="scientific">Amycolatopsis ultiminotia</name>
    <dbReference type="NCBI Taxonomy" id="543629"/>
    <lineage>
        <taxon>Bacteria</taxon>
        <taxon>Bacillati</taxon>
        <taxon>Actinomycetota</taxon>
        <taxon>Actinomycetes</taxon>
        <taxon>Pseudonocardiales</taxon>
        <taxon>Pseudonocardiaceae</taxon>
        <taxon>Amycolatopsis</taxon>
    </lineage>
</organism>
<name>A0ABP6XV32_9PSEU</name>